<name>A0A317FI47_9PROT</name>
<dbReference type="InterPro" id="IPR011049">
    <property type="entry name" value="Serralysin-like_metalloprot_C"/>
</dbReference>
<evidence type="ECO:0000256" key="1">
    <source>
        <dbReference type="ARBA" id="ARBA00004613"/>
    </source>
</evidence>
<dbReference type="OrthoDB" id="9809583at2"/>
<accession>A0A317FI47</accession>
<evidence type="ECO:0000313" key="3">
    <source>
        <dbReference type="EMBL" id="PWS38690.1"/>
    </source>
</evidence>
<comment type="subcellular location">
    <subcellularLocation>
        <location evidence="1">Secreted</location>
    </subcellularLocation>
</comment>
<dbReference type="Proteomes" id="UP000245765">
    <property type="component" value="Unassembled WGS sequence"/>
</dbReference>
<keyword evidence="2" id="KW-0964">Secreted</keyword>
<gene>
    <name evidence="3" type="ORF">DFH01_05345</name>
</gene>
<evidence type="ECO:0008006" key="5">
    <source>
        <dbReference type="Google" id="ProtNLM"/>
    </source>
</evidence>
<protein>
    <recommendedName>
        <fullName evidence="5">Calcium-binding protein</fullName>
    </recommendedName>
</protein>
<dbReference type="GO" id="GO:0005576">
    <property type="term" value="C:extracellular region"/>
    <property type="evidence" value="ECO:0007669"/>
    <property type="project" value="UniProtKB-SubCell"/>
</dbReference>
<dbReference type="InterPro" id="IPR050557">
    <property type="entry name" value="RTX_toxin/Mannuronan_C5-epim"/>
</dbReference>
<dbReference type="PRINTS" id="PR00313">
    <property type="entry name" value="CABNDNGRPT"/>
</dbReference>
<dbReference type="PANTHER" id="PTHR38340">
    <property type="entry name" value="S-LAYER PROTEIN"/>
    <property type="match status" value="1"/>
</dbReference>
<dbReference type="RefSeq" id="WP_109869311.1">
    <property type="nucleotide sequence ID" value="NZ_QGNA01000001.1"/>
</dbReference>
<dbReference type="AlphaFoldDB" id="A0A317FI47"/>
<reference evidence="4" key="1">
    <citation type="submission" date="2018-05" db="EMBL/GenBank/DDBJ databases">
        <authorList>
            <person name="Du Z."/>
            <person name="Wang X."/>
        </authorList>
    </citation>
    <scope>NUCLEOTIDE SEQUENCE [LARGE SCALE GENOMIC DNA]</scope>
    <source>
        <strain evidence="4">CQN31</strain>
    </source>
</reference>
<organism evidence="3 4">
    <name type="scientific">Falsiroseomonas bella</name>
    <dbReference type="NCBI Taxonomy" id="2184016"/>
    <lineage>
        <taxon>Bacteria</taxon>
        <taxon>Pseudomonadati</taxon>
        <taxon>Pseudomonadota</taxon>
        <taxon>Alphaproteobacteria</taxon>
        <taxon>Acetobacterales</taxon>
        <taxon>Roseomonadaceae</taxon>
        <taxon>Falsiroseomonas</taxon>
    </lineage>
</organism>
<dbReference type="EMBL" id="QGNA01000001">
    <property type="protein sequence ID" value="PWS38690.1"/>
    <property type="molecule type" value="Genomic_DNA"/>
</dbReference>
<evidence type="ECO:0000256" key="2">
    <source>
        <dbReference type="ARBA" id="ARBA00022525"/>
    </source>
</evidence>
<dbReference type="GO" id="GO:0005509">
    <property type="term" value="F:calcium ion binding"/>
    <property type="evidence" value="ECO:0007669"/>
    <property type="project" value="InterPro"/>
</dbReference>
<dbReference type="PROSITE" id="PS00330">
    <property type="entry name" value="HEMOLYSIN_CALCIUM"/>
    <property type="match status" value="2"/>
</dbReference>
<dbReference type="InterPro" id="IPR001343">
    <property type="entry name" value="Hemolysn_Ca-bd"/>
</dbReference>
<proteinExistence type="predicted"/>
<dbReference type="InterPro" id="IPR018511">
    <property type="entry name" value="Hemolysin-typ_Ca-bd_CS"/>
</dbReference>
<comment type="caution">
    <text evidence="3">The sequence shown here is derived from an EMBL/GenBank/DDBJ whole genome shotgun (WGS) entry which is preliminary data.</text>
</comment>
<dbReference type="SUPFAM" id="SSF51120">
    <property type="entry name" value="beta-Roll"/>
    <property type="match status" value="5"/>
</dbReference>
<dbReference type="Pfam" id="PF00353">
    <property type="entry name" value="HemolysinCabind"/>
    <property type="match status" value="8"/>
</dbReference>
<dbReference type="PANTHER" id="PTHR38340:SF1">
    <property type="entry name" value="S-LAYER PROTEIN"/>
    <property type="match status" value="1"/>
</dbReference>
<dbReference type="Gene3D" id="2.150.10.10">
    <property type="entry name" value="Serralysin-like metalloprotease, C-terminal"/>
    <property type="match status" value="5"/>
</dbReference>
<keyword evidence="4" id="KW-1185">Reference proteome</keyword>
<evidence type="ECO:0000313" key="4">
    <source>
        <dbReference type="Proteomes" id="UP000245765"/>
    </source>
</evidence>
<sequence length="912" mass="90780">MANFSLTGSPSDNLVGTATEVDIFIVAGPNRLVATDTVQGGGGNFSDLLRITATITLASSAFANVRGIERLQITAAGGAAVTLNDAMVSDTAYPAFYVFGLLGGDTVIGSEVASKSLVMSGDAGNDWLVGGGGDDLITPGIGADTVEGGSGNDTVEMAFVQLTAADRLEGGAGTGDLLRLTGGAGNLSAAIFGSLAGFERIEIDPATVAALTATVGADYAAEGALTIAGALGNDTLRANEAQIAVAFFGGAGNDRLIGGALADTLSGDNGDDALFGMSGNDVLDGGDGQDRLVGDSGNDLLLGGAGNDTLFGGAGADTIELGSGFDRADGGSGSDRYRVAVTELSSSDLVADEDGTADVLELLDVFDRTSLTYAGISISGALAGRIQGIERFLLGSGNDTVLATNAIGDSAGADAVTVVGGAGNDRLDISQVARLTTPLAALLDGGDGADTLIGGRGADTLSIGAGNDRVSGGLGNDLILAPSADLNGLDNLNGEGGTDTLRLVGNEALGSGSFVGLSGVEIIELAAGGQAVTVPGAFADALGFTMSTIRGGAGDDSIDVSAFASNRRVTVELGNGNDTLFGGAGNDTVFAGQGVDEINVGGGINRVTFAAGEFSGLDIVTASTTTAFDTLVVGLAAGRTLPQGAFAGISGFDTFNLDGEGGVTAVRLPATLVSQSGQSSVNVNVTGESMAVDGRAIASAFRLDGGNGNDTLFGGSGADTLVGNGGDDVHVGGTGGDRVFLGTSATTRDIALLRAVSDGTADINTTQNIAGADSVSGTEFEGNFIMVDRFGFGLPDATTWFVGAGQNVSLNYSAARLEGVSIAADDFGSLTAVRNAVGSRLTNNDPLAFEKLILVITGVSNTRFGVYYFEDRDQNTTVDSTDILRLLAVGTGAGPTFSGNNGFRLTSDFELL</sequence>